<proteinExistence type="predicted"/>
<dbReference type="Proteomes" id="UP000010552">
    <property type="component" value="Unassembled WGS sequence"/>
</dbReference>
<dbReference type="EMBL" id="KB030557">
    <property type="protein sequence ID" value="ELK14822.1"/>
    <property type="molecule type" value="Genomic_DNA"/>
</dbReference>
<organism evidence="2 3">
    <name type="scientific">Pteropus alecto</name>
    <name type="common">Black flying fox</name>
    <dbReference type="NCBI Taxonomy" id="9402"/>
    <lineage>
        <taxon>Eukaryota</taxon>
        <taxon>Metazoa</taxon>
        <taxon>Chordata</taxon>
        <taxon>Craniata</taxon>
        <taxon>Vertebrata</taxon>
        <taxon>Euteleostomi</taxon>
        <taxon>Mammalia</taxon>
        <taxon>Eutheria</taxon>
        <taxon>Laurasiatheria</taxon>
        <taxon>Chiroptera</taxon>
        <taxon>Yinpterochiroptera</taxon>
        <taxon>Pteropodoidea</taxon>
        <taxon>Pteropodidae</taxon>
        <taxon>Pteropodinae</taxon>
        <taxon>Pteropus</taxon>
    </lineage>
</organism>
<gene>
    <name evidence="2" type="ORF">PAL_GLEAN10005615</name>
</gene>
<protein>
    <submittedName>
        <fullName evidence="2">Calsenilin</fullName>
    </submittedName>
</protein>
<name>L5KTS6_PTEAL</name>
<dbReference type="InParanoid" id="L5KTS6"/>
<dbReference type="AlphaFoldDB" id="L5KTS6"/>
<accession>L5KTS6</accession>
<sequence>MQMSDGSLLGDPRLTPLSKKPGVKWQRPRLTRQALMHCCLVKWILSSAAPQGSGFRDTGIWRPQAATSRPGRVLASQLLAP</sequence>
<dbReference type="STRING" id="9402.L5KTS6"/>
<evidence type="ECO:0000256" key="1">
    <source>
        <dbReference type="SAM" id="MobiDB-lite"/>
    </source>
</evidence>
<evidence type="ECO:0000313" key="3">
    <source>
        <dbReference type="Proteomes" id="UP000010552"/>
    </source>
</evidence>
<evidence type="ECO:0000313" key="2">
    <source>
        <dbReference type="EMBL" id="ELK14822.1"/>
    </source>
</evidence>
<reference evidence="3" key="1">
    <citation type="journal article" date="2013" name="Science">
        <title>Comparative analysis of bat genomes provides insight into the evolution of flight and immunity.</title>
        <authorList>
            <person name="Zhang G."/>
            <person name="Cowled C."/>
            <person name="Shi Z."/>
            <person name="Huang Z."/>
            <person name="Bishop-Lilly K.A."/>
            <person name="Fang X."/>
            <person name="Wynne J.W."/>
            <person name="Xiong Z."/>
            <person name="Baker M.L."/>
            <person name="Zhao W."/>
            <person name="Tachedjian M."/>
            <person name="Zhu Y."/>
            <person name="Zhou P."/>
            <person name="Jiang X."/>
            <person name="Ng J."/>
            <person name="Yang L."/>
            <person name="Wu L."/>
            <person name="Xiao J."/>
            <person name="Feng Y."/>
            <person name="Chen Y."/>
            <person name="Sun X."/>
            <person name="Zhang Y."/>
            <person name="Marsh G.A."/>
            <person name="Crameri G."/>
            <person name="Broder C.C."/>
            <person name="Frey K.G."/>
            <person name="Wang L.F."/>
            <person name="Wang J."/>
        </authorList>
    </citation>
    <scope>NUCLEOTIDE SEQUENCE [LARGE SCALE GENOMIC DNA]</scope>
</reference>
<keyword evidence="3" id="KW-1185">Reference proteome</keyword>
<feature type="region of interest" description="Disordered" evidence="1">
    <location>
        <begin position="1"/>
        <end position="25"/>
    </location>
</feature>